<comment type="caution">
    <text evidence="2">The sequence shown here is derived from an EMBL/GenBank/DDBJ whole genome shotgun (WGS) entry which is preliminary data.</text>
</comment>
<evidence type="ECO:0000256" key="1">
    <source>
        <dbReference type="SAM" id="Coils"/>
    </source>
</evidence>
<reference evidence="2 3" key="1">
    <citation type="submission" date="2024-09" db="EMBL/GenBank/DDBJ databases">
        <authorList>
            <person name="Sun Q."/>
            <person name="Mori K."/>
        </authorList>
    </citation>
    <scope>NUCLEOTIDE SEQUENCE [LARGE SCALE GENOMIC DNA]</scope>
    <source>
        <strain evidence="2 3">CECT 8622</strain>
    </source>
</reference>
<accession>A0ABV5F710</accession>
<name>A0ABV5F710_9FLAO</name>
<feature type="coiled-coil region" evidence="1">
    <location>
        <begin position="162"/>
        <end position="189"/>
    </location>
</feature>
<protein>
    <recommendedName>
        <fullName evidence="4">Protein involved in gliding motility SprE</fullName>
    </recommendedName>
</protein>
<proteinExistence type="predicted"/>
<dbReference type="Gene3D" id="1.25.40.10">
    <property type="entry name" value="Tetratricopeptide repeat domain"/>
    <property type="match status" value="3"/>
</dbReference>
<dbReference type="RefSeq" id="WP_379859417.1">
    <property type="nucleotide sequence ID" value="NZ_JBHMFC010000001.1"/>
</dbReference>
<dbReference type="PROSITE" id="PS51257">
    <property type="entry name" value="PROKAR_LIPOPROTEIN"/>
    <property type="match status" value="1"/>
</dbReference>
<dbReference type="Proteomes" id="UP001589585">
    <property type="component" value="Unassembled WGS sequence"/>
</dbReference>
<dbReference type="EMBL" id="JBHMFC010000001">
    <property type="protein sequence ID" value="MFB9055233.1"/>
    <property type="molecule type" value="Genomic_DNA"/>
</dbReference>
<evidence type="ECO:0000313" key="2">
    <source>
        <dbReference type="EMBL" id="MFB9055233.1"/>
    </source>
</evidence>
<sequence length="860" mass="99725">MKTFYYAISAIAISACIITGCSRKKDKFLSRNYHALTTEYNALYNGYIALEQGRQNLNNAYSDNYWDILPIERMEINEEIILPGQSKNEDFNRSEEKAVKAIQKHSMNIDGKEKNPQMDEAYLLLGKARYFDQRFIPALEAFNYILYKYPASDKINQAKIWREKTNIRLENDELAIENLKRLLKQEDITGQDLADATSILAQAYINTKVLDTAITLLETASYATKNNEERGRYRFIQGQLYNKLSYKDSANMAFDRVIALNRKTPRIYMINAHLEKVKNFDYEKGDTIALWEFLTELEEDRENRPFLDKIYHQIGQFHLEREADSLAIAYYNKSLRVPSQDKQLKAKNYQILGDMNFDSSVYKLAGAYYDSTLLNLKLNSKPYRTIKRKRDNLEDVIYYEQIAQVNDSVLKLVNFSEEDKLAYFENFVAILKKQAEDEKAKQEAAERNRDAGLEIGGVNLGNSSQISAATRGPGAPSQAALFYFYNPTTVAYGKNEFVKTWGNRRLEDNWRWSNKNTSELSNPDVLNSAVAERETVNEYFDPQFYISKIPSTEKEIDSISKERNYAYYQLGLIYKEKFKEYNRSKNKFEALLKSNPEDRLVLPSKYNLYKIYELLGENSEAEIAKKDIIKNYPDSRYATILTNPDFVSEKDENSPESIYETVYAQYENQEYAQVIRESETHIRVFDGDPIVPKFELLKATAIGRLYGYEPYSEAINQVAVTYANVPEGQQAQHIVNQVLTRIKSTELVEDEAVEAHYKVIFQFEKATQSVIQDFNTVLNEVLLNIKYYDLKTSIDVYNPDTVFVVIHGLKNKTVAKTFDQLLIKEDKKKIKKPYFAISSKNYQTIQIHKNLETYLGTTNN</sequence>
<dbReference type="SUPFAM" id="SSF48452">
    <property type="entry name" value="TPR-like"/>
    <property type="match status" value="2"/>
</dbReference>
<dbReference type="InterPro" id="IPR011990">
    <property type="entry name" value="TPR-like_helical_dom_sf"/>
</dbReference>
<evidence type="ECO:0008006" key="4">
    <source>
        <dbReference type="Google" id="ProtNLM"/>
    </source>
</evidence>
<keyword evidence="3" id="KW-1185">Reference proteome</keyword>
<keyword evidence="1" id="KW-0175">Coiled coil</keyword>
<evidence type="ECO:0000313" key="3">
    <source>
        <dbReference type="Proteomes" id="UP001589585"/>
    </source>
</evidence>
<organism evidence="2 3">
    <name type="scientific">Mariniflexile ostreae</name>
    <dbReference type="NCBI Taxonomy" id="1520892"/>
    <lineage>
        <taxon>Bacteria</taxon>
        <taxon>Pseudomonadati</taxon>
        <taxon>Bacteroidota</taxon>
        <taxon>Flavobacteriia</taxon>
        <taxon>Flavobacteriales</taxon>
        <taxon>Flavobacteriaceae</taxon>
        <taxon>Mariniflexile</taxon>
    </lineage>
</organism>
<gene>
    <name evidence="2" type="ORF">ACFFU9_00615</name>
</gene>